<evidence type="ECO:0000256" key="1">
    <source>
        <dbReference type="ARBA" id="ARBA00022603"/>
    </source>
</evidence>
<gene>
    <name evidence="4" type="ORF">U7230_10835</name>
</gene>
<dbReference type="GO" id="GO:0008168">
    <property type="term" value="F:methyltransferase activity"/>
    <property type="evidence" value="ECO:0007669"/>
    <property type="project" value="UniProtKB-KW"/>
</dbReference>
<name>A0ABZ1BUW2_9FIRM</name>
<dbReference type="Proteomes" id="UP001332192">
    <property type="component" value="Chromosome"/>
</dbReference>
<dbReference type="PANTHER" id="PTHR43861:SF1">
    <property type="entry name" value="TRANS-ACONITATE 2-METHYLTRANSFERASE"/>
    <property type="match status" value="1"/>
</dbReference>
<dbReference type="GO" id="GO:0032259">
    <property type="term" value="P:methylation"/>
    <property type="evidence" value="ECO:0007669"/>
    <property type="project" value="UniProtKB-KW"/>
</dbReference>
<keyword evidence="1 4" id="KW-0489">Methyltransferase</keyword>
<proteinExistence type="predicted"/>
<dbReference type="EC" id="2.1.-.-" evidence="4"/>
<dbReference type="InterPro" id="IPR041698">
    <property type="entry name" value="Methyltransf_25"/>
</dbReference>
<dbReference type="EMBL" id="CP141615">
    <property type="protein sequence ID" value="WRP16584.1"/>
    <property type="molecule type" value="Genomic_DNA"/>
</dbReference>
<sequence>MPEQGGSHAGTYSGYDPLAWFYNRYWGEYSARVLPVVENLVLSMLAPGARILDLCCGTGQMARLLTDRGYQVVGIDGSAQMLAFARQNAPGAEFVQADARSFNLAPSFHAVLSLFDSLNHVMSLDELAAVFRNVYAALVPGGRFLFDVNTRAGYETRWTGSSSGLVGDDHALIQRSSFDPSQGVARMEFTLFRLEQGAWRRTDLALEQRAYAEEQVRGALEQAGFSTAAVYTPWGPGRAFYLVDRPEQP</sequence>
<dbReference type="PANTHER" id="PTHR43861">
    <property type="entry name" value="TRANS-ACONITATE 2-METHYLTRANSFERASE-RELATED"/>
    <property type="match status" value="1"/>
</dbReference>
<dbReference type="SUPFAM" id="SSF53335">
    <property type="entry name" value="S-adenosyl-L-methionine-dependent methyltransferases"/>
    <property type="match status" value="1"/>
</dbReference>
<dbReference type="InterPro" id="IPR029063">
    <property type="entry name" value="SAM-dependent_MTases_sf"/>
</dbReference>
<keyword evidence="2 4" id="KW-0808">Transferase</keyword>
<dbReference type="RefSeq" id="WP_324715857.1">
    <property type="nucleotide sequence ID" value="NZ_CP141615.1"/>
</dbReference>
<dbReference type="Pfam" id="PF13649">
    <property type="entry name" value="Methyltransf_25"/>
    <property type="match status" value="1"/>
</dbReference>
<evidence type="ECO:0000313" key="5">
    <source>
        <dbReference type="Proteomes" id="UP001332192"/>
    </source>
</evidence>
<keyword evidence="5" id="KW-1185">Reference proteome</keyword>
<evidence type="ECO:0000259" key="3">
    <source>
        <dbReference type="Pfam" id="PF13649"/>
    </source>
</evidence>
<evidence type="ECO:0000256" key="2">
    <source>
        <dbReference type="ARBA" id="ARBA00022679"/>
    </source>
</evidence>
<evidence type="ECO:0000313" key="4">
    <source>
        <dbReference type="EMBL" id="WRP16584.1"/>
    </source>
</evidence>
<feature type="domain" description="Methyltransferase" evidence="3">
    <location>
        <begin position="51"/>
        <end position="142"/>
    </location>
</feature>
<dbReference type="Gene3D" id="3.40.50.150">
    <property type="entry name" value="Vaccinia Virus protein VP39"/>
    <property type="match status" value="1"/>
</dbReference>
<reference evidence="4 5" key="1">
    <citation type="journal article" date="2024" name="Front. Microbiol.">
        <title>Novel thermophilic genera Geochorda gen. nov. and Carboxydochorda gen. nov. from the deep terrestrial subsurface reveal the ecophysiological diversity in the class Limnochordia.</title>
        <authorList>
            <person name="Karnachuk O.V."/>
            <person name="Lukina A.P."/>
            <person name="Avakyan M.R."/>
            <person name="Kadnikov V.V."/>
            <person name="Begmatov S."/>
            <person name="Beletsky A.V."/>
            <person name="Vlasova K.G."/>
            <person name="Novikov A.A."/>
            <person name="Shcherbakova V.A."/>
            <person name="Mardanov A.V."/>
            <person name="Ravin N.V."/>
        </authorList>
    </citation>
    <scope>NUCLEOTIDE SEQUENCE [LARGE SCALE GENOMIC DNA]</scope>
    <source>
        <strain evidence="4 5">L945</strain>
    </source>
</reference>
<organism evidence="4 5">
    <name type="scientific">Carboxydichorda subterranea</name>
    <dbReference type="NCBI Taxonomy" id="3109565"/>
    <lineage>
        <taxon>Bacteria</taxon>
        <taxon>Bacillati</taxon>
        <taxon>Bacillota</taxon>
        <taxon>Limnochordia</taxon>
        <taxon>Limnochordales</taxon>
        <taxon>Geochordaceae</taxon>
        <taxon>Carboxydichorda</taxon>
    </lineage>
</organism>
<accession>A0ABZ1BUW2</accession>
<dbReference type="Gene3D" id="2.20.25.110">
    <property type="entry name" value="S-adenosyl-L-methionine-dependent methyltransferases"/>
    <property type="match status" value="1"/>
</dbReference>
<dbReference type="CDD" id="cd02440">
    <property type="entry name" value="AdoMet_MTases"/>
    <property type="match status" value="1"/>
</dbReference>
<protein>
    <submittedName>
        <fullName evidence="4">Class I SAM-dependent methyltransferase</fullName>
        <ecNumber evidence="4">2.1.-.-</ecNumber>
    </submittedName>
</protein>